<reference evidence="6" key="1">
    <citation type="submission" date="2021-03" db="EMBL/GenBank/DDBJ databases">
        <title>Leucobacter chromiisoli sp. nov., isolated from chromium-containing soil of chemical plant.</title>
        <authorList>
            <person name="Xu Z."/>
        </authorList>
    </citation>
    <scope>NUCLEOTIDE SEQUENCE</scope>
    <source>
        <strain evidence="6">S27</strain>
    </source>
</reference>
<gene>
    <name evidence="6" type="ORF">J4H92_10305</name>
</gene>
<dbReference type="RefSeq" id="WP_208098103.1">
    <property type="nucleotide sequence ID" value="NZ_JAGDYM010000011.1"/>
</dbReference>
<feature type="binding site" evidence="4">
    <location>
        <position position="55"/>
    </location>
    <ligand>
        <name>a divalent metal cation</name>
        <dbReference type="ChEBI" id="CHEBI:60240"/>
    </ligand>
</feature>
<dbReference type="Proteomes" id="UP000664382">
    <property type="component" value="Unassembled WGS sequence"/>
</dbReference>
<feature type="binding site" evidence="4">
    <location>
        <position position="254"/>
    </location>
    <ligand>
        <name>a divalent metal cation</name>
        <dbReference type="ChEBI" id="CHEBI:60240"/>
    </ligand>
</feature>
<dbReference type="InterPro" id="IPR005511">
    <property type="entry name" value="SMP-30"/>
</dbReference>
<dbReference type="EMBL" id="JAGDYM010000011">
    <property type="protein sequence ID" value="MBO1902337.1"/>
    <property type="molecule type" value="Genomic_DNA"/>
</dbReference>
<keyword evidence="2" id="KW-0378">Hydrolase</keyword>
<evidence type="ECO:0000256" key="2">
    <source>
        <dbReference type="ARBA" id="ARBA00022801"/>
    </source>
</evidence>
<feature type="binding site" evidence="4">
    <location>
        <position position="200"/>
    </location>
    <ligand>
        <name>a divalent metal cation</name>
        <dbReference type="ChEBI" id="CHEBI:60240"/>
    </ligand>
</feature>
<evidence type="ECO:0000256" key="3">
    <source>
        <dbReference type="PIRSR" id="PIRSR605511-1"/>
    </source>
</evidence>
<protein>
    <submittedName>
        <fullName evidence="6">SMP-30/gluconolactonase/LRE family protein</fullName>
    </submittedName>
</protein>
<dbReference type="InterPro" id="IPR051262">
    <property type="entry name" value="SMP-30/CGR1_Lactonase"/>
</dbReference>
<dbReference type="PANTHER" id="PTHR47572:SF4">
    <property type="entry name" value="LACTONASE DRP35"/>
    <property type="match status" value="1"/>
</dbReference>
<dbReference type="GO" id="GO:0016787">
    <property type="term" value="F:hydrolase activity"/>
    <property type="evidence" value="ECO:0007669"/>
    <property type="project" value="UniProtKB-KW"/>
</dbReference>
<keyword evidence="7" id="KW-1185">Reference proteome</keyword>
<comment type="cofactor">
    <cofactor evidence="4">
        <name>Zn(2+)</name>
        <dbReference type="ChEBI" id="CHEBI:29105"/>
    </cofactor>
    <text evidence="4">Binds 1 divalent metal cation per subunit.</text>
</comment>
<dbReference type="InterPro" id="IPR011042">
    <property type="entry name" value="6-blade_b-propeller_TolB-like"/>
</dbReference>
<keyword evidence="4" id="KW-0479">Metal-binding</keyword>
<dbReference type="Gene3D" id="2.120.10.30">
    <property type="entry name" value="TolB, C-terminal domain"/>
    <property type="match status" value="1"/>
</dbReference>
<organism evidence="6 7">
    <name type="scientific">Leucobacter weissii</name>
    <dbReference type="NCBI Taxonomy" id="1983706"/>
    <lineage>
        <taxon>Bacteria</taxon>
        <taxon>Bacillati</taxon>
        <taxon>Actinomycetota</taxon>
        <taxon>Actinomycetes</taxon>
        <taxon>Micrococcales</taxon>
        <taxon>Microbacteriaceae</taxon>
        <taxon>Leucobacter</taxon>
    </lineage>
</organism>
<dbReference type="SUPFAM" id="SSF63829">
    <property type="entry name" value="Calcium-dependent phosphotriesterase"/>
    <property type="match status" value="1"/>
</dbReference>
<evidence type="ECO:0000313" key="6">
    <source>
        <dbReference type="EMBL" id="MBO1902337.1"/>
    </source>
</evidence>
<sequence>MGSSGTVAGPASWADSVSALDDGTPVFEAADPRFLECIDPVARLERLYVGCRWAEGPVYFADQRSLIFSDIPNRRMLRYDEESGGVSLFRADSGHANGNTRDGQGRLITCEQGARRVTRTEPDGSVTVLVDAFEGRRLNSPNDVVVRSDGSIWFTDPDYGISTDFVGRRAEREQPASNVFRLDPGAGEIRAVASDFWKPNGLAFSPDESQLYVVDSGFLPDPRGPRHLRVFGVGARGDLSGGAVLAEVAPGIPDGVRLDTEGRLWVGAGDGVHCYDPDGTLLGKIRVGEAVANLAFGGPERNRLYLTATTSLYGVFVEARGAQRP</sequence>
<proteinExistence type="inferred from homology"/>
<feature type="active site" description="Proton donor/acceptor" evidence="3">
    <location>
        <position position="254"/>
    </location>
</feature>
<keyword evidence="4" id="KW-0862">Zinc</keyword>
<dbReference type="PRINTS" id="PR01790">
    <property type="entry name" value="SMP30FAMILY"/>
</dbReference>
<evidence type="ECO:0000256" key="4">
    <source>
        <dbReference type="PIRSR" id="PIRSR605511-2"/>
    </source>
</evidence>
<evidence type="ECO:0000259" key="5">
    <source>
        <dbReference type="Pfam" id="PF08450"/>
    </source>
</evidence>
<dbReference type="AlphaFoldDB" id="A0A939SAV3"/>
<dbReference type="Pfam" id="PF08450">
    <property type="entry name" value="SGL"/>
    <property type="match status" value="1"/>
</dbReference>
<feature type="binding site" evidence="4">
    <location>
        <position position="142"/>
    </location>
    <ligand>
        <name>substrate</name>
    </ligand>
</feature>
<evidence type="ECO:0000256" key="1">
    <source>
        <dbReference type="ARBA" id="ARBA00008853"/>
    </source>
</evidence>
<comment type="similarity">
    <text evidence="1">Belongs to the SMP-30/CGR1 family.</text>
</comment>
<name>A0A939SAV3_9MICO</name>
<dbReference type="InterPro" id="IPR013658">
    <property type="entry name" value="SGL"/>
</dbReference>
<comment type="caution">
    <text evidence="6">The sequence shown here is derived from an EMBL/GenBank/DDBJ whole genome shotgun (WGS) entry which is preliminary data.</text>
</comment>
<evidence type="ECO:0000313" key="7">
    <source>
        <dbReference type="Proteomes" id="UP000664382"/>
    </source>
</evidence>
<dbReference type="PANTHER" id="PTHR47572">
    <property type="entry name" value="LIPOPROTEIN-RELATED"/>
    <property type="match status" value="1"/>
</dbReference>
<feature type="domain" description="SMP-30/Gluconolactonase/LRE-like region" evidence="5">
    <location>
        <begin position="53"/>
        <end position="309"/>
    </location>
</feature>
<accession>A0A939SAV3</accession>
<dbReference type="GO" id="GO:0046872">
    <property type="term" value="F:metal ion binding"/>
    <property type="evidence" value="ECO:0007669"/>
    <property type="project" value="UniProtKB-KW"/>
</dbReference>